<evidence type="ECO:0000256" key="3">
    <source>
        <dbReference type="ARBA" id="ARBA00022695"/>
    </source>
</evidence>
<comment type="caution">
    <text evidence="11">The sequence shown here is derived from an EMBL/GenBank/DDBJ whole genome shotgun (WGS) entry which is preliminary data.</text>
</comment>
<dbReference type="GO" id="GO:0004595">
    <property type="term" value="F:pantetheine-phosphate adenylyltransferase activity"/>
    <property type="evidence" value="ECO:0007669"/>
    <property type="project" value="UniProtKB-UniRule"/>
</dbReference>
<evidence type="ECO:0000256" key="6">
    <source>
        <dbReference type="ARBA" id="ARBA00022842"/>
    </source>
</evidence>
<keyword evidence="5 9" id="KW-0067">ATP-binding</keyword>
<feature type="binding site" evidence="9">
    <location>
        <position position="11"/>
    </location>
    <ligand>
        <name>substrate</name>
    </ligand>
</feature>
<evidence type="ECO:0000256" key="9">
    <source>
        <dbReference type="HAMAP-Rule" id="MF_00151"/>
    </source>
</evidence>
<name>A0A934PAG9_9STRE</name>
<feature type="binding site" evidence="9">
    <location>
        <begin position="91"/>
        <end position="93"/>
    </location>
    <ligand>
        <name>ATP</name>
        <dbReference type="ChEBI" id="CHEBI:30616"/>
    </ligand>
</feature>
<feature type="binding site" evidence="9">
    <location>
        <position position="90"/>
    </location>
    <ligand>
        <name>substrate</name>
    </ligand>
</feature>
<dbReference type="AlphaFoldDB" id="A0A934PAG9"/>
<dbReference type="InterPro" id="IPR001980">
    <property type="entry name" value="PPAT"/>
</dbReference>
<comment type="subcellular location">
    <subcellularLocation>
        <location evidence="9">Cytoplasm</location>
    </subcellularLocation>
</comment>
<feature type="binding site" evidence="9">
    <location>
        <position position="101"/>
    </location>
    <ligand>
        <name>ATP</name>
        <dbReference type="ChEBI" id="CHEBI:30616"/>
    </ligand>
</feature>
<evidence type="ECO:0000256" key="8">
    <source>
        <dbReference type="ARBA" id="ARBA00029346"/>
    </source>
</evidence>
<feature type="domain" description="Cytidyltransferase-like" evidence="10">
    <location>
        <begin position="7"/>
        <end position="136"/>
    </location>
</feature>
<proteinExistence type="inferred from homology"/>
<reference evidence="11 12" key="1">
    <citation type="journal article" date="2021" name="Int. J. Syst. Evol. Microbiol.">
        <title>Streptococcus vicugnae sp. nov., isolated from faeces of alpacas (Vicugna pacos) and cattle (Bos taurus), Streptococcus zalophi sp. nov., and Streptococcus pacificus sp. nov., isolated from respiratory tract of California sea lions (Zalophus californianus).</title>
        <authorList>
            <person name="Volokhov D.V."/>
            <person name="Zagorodnyaya T.A."/>
            <person name="Shen Z."/>
            <person name="Blom J."/>
            <person name="Furtak V.A."/>
            <person name="Eisenberg T."/>
            <person name="Fan P."/>
            <person name="Jeong K.C."/>
            <person name="Gao Y."/>
            <person name="Zhang S."/>
            <person name="Amselle M."/>
        </authorList>
    </citation>
    <scope>NUCLEOTIDE SEQUENCE [LARGE SCALE GENOMIC DNA]</scope>
    <source>
        <strain evidence="12">CSL7508-lung</strain>
    </source>
</reference>
<feature type="binding site" evidence="9">
    <location>
        <position position="76"/>
    </location>
    <ligand>
        <name>substrate</name>
    </ligand>
</feature>
<dbReference type="GO" id="GO:0005737">
    <property type="term" value="C:cytoplasm"/>
    <property type="evidence" value="ECO:0007669"/>
    <property type="project" value="UniProtKB-SubCell"/>
</dbReference>
<dbReference type="Proteomes" id="UP000644875">
    <property type="component" value="Unassembled WGS sequence"/>
</dbReference>
<keyword evidence="7 9" id="KW-0173">Coenzyme A biosynthesis</keyword>
<dbReference type="NCBIfam" id="TIGR00125">
    <property type="entry name" value="cyt_tran_rel"/>
    <property type="match status" value="1"/>
</dbReference>
<comment type="catalytic activity">
    <reaction evidence="8 9">
        <text>(R)-4'-phosphopantetheine + ATP + H(+) = 3'-dephospho-CoA + diphosphate</text>
        <dbReference type="Rhea" id="RHEA:19801"/>
        <dbReference type="ChEBI" id="CHEBI:15378"/>
        <dbReference type="ChEBI" id="CHEBI:30616"/>
        <dbReference type="ChEBI" id="CHEBI:33019"/>
        <dbReference type="ChEBI" id="CHEBI:57328"/>
        <dbReference type="ChEBI" id="CHEBI:61723"/>
        <dbReference type="EC" id="2.7.7.3"/>
    </reaction>
</comment>
<comment type="cofactor">
    <cofactor evidence="9">
        <name>Mg(2+)</name>
        <dbReference type="ChEBI" id="CHEBI:18420"/>
    </cofactor>
</comment>
<organism evidence="11 12">
    <name type="scientific">Streptococcus zalophi</name>
    <dbReference type="NCBI Taxonomy" id="640031"/>
    <lineage>
        <taxon>Bacteria</taxon>
        <taxon>Bacillati</taxon>
        <taxon>Bacillota</taxon>
        <taxon>Bacilli</taxon>
        <taxon>Lactobacillales</taxon>
        <taxon>Streptococcaceae</taxon>
        <taxon>Streptococcus</taxon>
    </lineage>
</organism>
<dbReference type="Gene3D" id="3.40.50.620">
    <property type="entry name" value="HUPs"/>
    <property type="match status" value="1"/>
</dbReference>
<keyword evidence="12" id="KW-1185">Reference proteome</keyword>
<dbReference type="PANTHER" id="PTHR21342:SF1">
    <property type="entry name" value="PHOSPHOPANTETHEINE ADENYLYLTRANSFERASE"/>
    <property type="match status" value="1"/>
</dbReference>
<feature type="binding site" evidence="9">
    <location>
        <begin position="126"/>
        <end position="132"/>
    </location>
    <ligand>
        <name>ATP</name>
        <dbReference type="ChEBI" id="CHEBI:30616"/>
    </ligand>
</feature>
<keyword evidence="4 9" id="KW-0547">Nucleotide-binding</keyword>
<comment type="subunit">
    <text evidence="9">Homohexamer.</text>
</comment>
<dbReference type="PRINTS" id="PR01020">
    <property type="entry name" value="LPSBIOSNTHSS"/>
</dbReference>
<evidence type="ECO:0000256" key="1">
    <source>
        <dbReference type="ARBA" id="ARBA00022490"/>
    </source>
</evidence>
<keyword evidence="1 9" id="KW-0963">Cytoplasm</keyword>
<dbReference type="HAMAP" id="MF_00151">
    <property type="entry name" value="PPAT_bact"/>
    <property type="match status" value="1"/>
</dbReference>
<gene>
    <name evidence="9 11" type="primary">coaD</name>
    <name evidence="11" type="ORF">JHK64_04345</name>
</gene>
<evidence type="ECO:0000313" key="11">
    <source>
        <dbReference type="EMBL" id="MBJ8349858.1"/>
    </source>
</evidence>
<dbReference type="RefSeq" id="WP_199567777.1">
    <property type="nucleotide sequence ID" value="NZ_JAENBP010000004.1"/>
</dbReference>
<feature type="binding site" evidence="9">
    <location>
        <begin position="11"/>
        <end position="12"/>
    </location>
    <ligand>
        <name>ATP</name>
        <dbReference type="ChEBI" id="CHEBI:30616"/>
    </ligand>
</feature>
<keyword evidence="6 9" id="KW-0460">Magnesium</keyword>
<dbReference type="InterPro" id="IPR004821">
    <property type="entry name" value="Cyt_trans-like"/>
</dbReference>
<comment type="function">
    <text evidence="9">Reversibly transfers an adenylyl group from ATP to 4'-phosphopantetheine, yielding dephospho-CoA (dPCoA) and pyrophosphate.</text>
</comment>
<protein>
    <recommendedName>
        <fullName evidence="9">Phosphopantetheine adenylyltransferase</fullName>
        <ecNumber evidence="9">2.7.7.3</ecNumber>
    </recommendedName>
    <alternativeName>
        <fullName evidence="9">Dephospho-CoA pyrophosphorylase</fullName>
    </alternativeName>
    <alternativeName>
        <fullName evidence="9">Pantetheine-phosphate adenylyltransferase</fullName>
        <shortName evidence="9">PPAT</shortName>
    </alternativeName>
</protein>
<sequence length="166" mass="18771">MSDKIGLYTGTFDPVTTGHIDVIKRAAKLVDKLYVGLFYNKEKTTLFSKELREKMLVNALAEFDNIIVITSSNTLTVDVAKKIGASVLIRGIRNSEDLNYEMGLEFFNHHLSSTIETVYLLSKPSLQSISSSRVRELLHFKQDISQFVPNSVVEELERISENNKTI</sequence>
<accession>A0A934PAG9</accession>
<feature type="binding site" evidence="9">
    <location>
        <position position="19"/>
    </location>
    <ligand>
        <name>ATP</name>
        <dbReference type="ChEBI" id="CHEBI:30616"/>
    </ligand>
</feature>
<evidence type="ECO:0000313" key="12">
    <source>
        <dbReference type="Proteomes" id="UP000644875"/>
    </source>
</evidence>
<dbReference type="EMBL" id="JAENBP010000004">
    <property type="protein sequence ID" value="MBJ8349858.1"/>
    <property type="molecule type" value="Genomic_DNA"/>
</dbReference>
<dbReference type="SUPFAM" id="SSF52374">
    <property type="entry name" value="Nucleotidylyl transferase"/>
    <property type="match status" value="1"/>
</dbReference>
<dbReference type="EC" id="2.7.7.3" evidence="9"/>
<dbReference type="InterPro" id="IPR014729">
    <property type="entry name" value="Rossmann-like_a/b/a_fold"/>
</dbReference>
<feature type="site" description="Transition state stabilizer" evidence="9">
    <location>
        <position position="19"/>
    </location>
</feature>
<comment type="pathway">
    <text evidence="9">Cofactor biosynthesis; coenzyme A biosynthesis; CoA from (R)-pantothenate: step 4/5.</text>
</comment>
<evidence type="ECO:0000256" key="4">
    <source>
        <dbReference type="ARBA" id="ARBA00022741"/>
    </source>
</evidence>
<keyword evidence="2 9" id="KW-0808">Transferase</keyword>
<dbReference type="PANTHER" id="PTHR21342">
    <property type="entry name" value="PHOSPHOPANTETHEINE ADENYLYLTRANSFERASE"/>
    <property type="match status" value="1"/>
</dbReference>
<keyword evidence="3 9" id="KW-0548">Nucleotidyltransferase</keyword>
<dbReference type="Pfam" id="PF01467">
    <property type="entry name" value="CTP_transf_like"/>
    <property type="match status" value="1"/>
</dbReference>
<dbReference type="GO" id="GO:0005524">
    <property type="term" value="F:ATP binding"/>
    <property type="evidence" value="ECO:0007669"/>
    <property type="project" value="UniProtKB-KW"/>
</dbReference>
<evidence type="ECO:0000256" key="5">
    <source>
        <dbReference type="ARBA" id="ARBA00022840"/>
    </source>
</evidence>
<evidence type="ECO:0000256" key="7">
    <source>
        <dbReference type="ARBA" id="ARBA00022993"/>
    </source>
</evidence>
<evidence type="ECO:0000259" key="10">
    <source>
        <dbReference type="Pfam" id="PF01467"/>
    </source>
</evidence>
<comment type="similarity">
    <text evidence="9">Belongs to the bacterial CoaD family.</text>
</comment>
<feature type="binding site" evidence="9">
    <location>
        <position position="43"/>
    </location>
    <ligand>
        <name>substrate</name>
    </ligand>
</feature>
<dbReference type="NCBIfam" id="TIGR01510">
    <property type="entry name" value="coaD_prev_kdtB"/>
    <property type="match status" value="1"/>
</dbReference>
<dbReference type="GO" id="GO:0015937">
    <property type="term" value="P:coenzyme A biosynthetic process"/>
    <property type="evidence" value="ECO:0007669"/>
    <property type="project" value="UniProtKB-UniRule"/>
</dbReference>
<evidence type="ECO:0000256" key="2">
    <source>
        <dbReference type="ARBA" id="ARBA00022679"/>
    </source>
</evidence>